<feature type="transmembrane region" description="Helical" evidence="7">
    <location>
        <begin position="182"/>
        <end position="201"/>
    </location>
</feature>
<name>A0A6J7AQW4_9ZZZZ</name>
<dbReference type="InterPro" id="IPR035906">
    <property type="entry name" value="MetI-like_sf"/>
</dbReference>
<dbReference type="PANTHER" id="PTHR43163:SF6">
    <property type="entry name" value="DIPEPTIDE TRANSPORT SYSTEM PERMEASE PROTEIN DPPB-RELATED"/>
    <property type="match status" value="1"/>
</dbReference>
<reference evidence="9" key="1">
    <citation type="submission" date="2020-05" db="EMBL/GenBank/DDBJ databases">
        <authorList>
            <person name="Chiriac C."/>
            <person name="Salcher M."/>
            <person name="Ghai R."/>
            <person name="Kavagutti S V."/>
        </authorList>
    </citation>
    <scope>NUCLEOTIDE SEQUENCE</scope>
</reference>
<dbReference type="InterPro" id="IPR000515">
    <property type="entry name" value="MetI-like"/>
</dbReference>
<accession>A0A6J7AQW4</accession>
<feature type="domain" description="ABC transmembrane type-1" evidence="8">
    <location>
        <begin position="95"/>
        <end position="301"/>
    </location>
</feature>
<dbReference type="EMBL" id="CAFBPM010000002">
    <property type="protein sequence ID" value="CAB5011448.1"/>
    <property type="molecule type" value="Genomic_DNA"/>
</dbReference>
<dbReference type="EMBL" id="CAFBLT010000002">
    <property type="protein sequence ID" value="CAB4882232.1"/>
    <property type="molecule type" value="Genomic_DNA"/>
</dbReference>
<keyword evidence="6 7" id="KW-0472">Membrane</keyword>
<proteinExistence type="predicted"/>
<keyword evidence="2" id="KW-0813">Transport</keyword>
<dbReference type="Pfam" id="PF19300">
    <property type="entry name" value="BPD_transp_1_N"/>
    <property type="match status" value="1"/>
</dbReference>
<evidence type="ECO:0000256" key="6">
    <source>
        <dbReference type="ARBA" id="ARBA00023136"/>
    </source>
</evidence>
<evidence type="ECO:0000313" key="10">
    <source>
        <dbReference type="EMBL" id="CAB4882232.1"/>
    </source>
</evidence>
<dbReference type="PROSITE" id="PS50928">
    <property type="entry name" value="ABC_TM1"/>
    <property type="match status" value="1"/>
</dbReference>
<evidence type="ECO:0000256" key="4">
    <source>
        <dbReference type="ARBA" id="ARBA00022692"/>
    </source>
</evidence>
<evidence type="ECO:0000313" key="9">
    <source>
        <dbReference type="EMBL" id="CAB4834930.1"/>
    </source>
</evidence>
<keyword evidence="5 7" id="KW-1133">Transmembrane helix</keyword>
<dbReference type="Gene3D" id="1.10.3720.10">
    <property type="entry name" value="MetI-like"/>
    <property type="match status" value="1"/>
</dbReference>
<dbReference type="SUPFAM" id="SSF161098">
    <property type="entry name" value="MetI-like"/>
    <property type="match status" value="1"/>
</dbReference>
<feature type="transmembrane region" description="Helical" evidence="7">
    <location>
        <begin position="137"/>
        <end position="162"/>
    </location>
</feature>
<dbReference type="PANTHER" id="PTHR43163">
    <property type="entry name" value="DIPEPTIDE TRANSPORT SYSTEM PERMEASE PROTEIN DPPB-RELATED"/>
    <property type="match status" value="1"/>
</dbReference>
<evidence type="ECO:0000259" key="8">
    <source>
        <dbReference type="PROSITE" id="PS50928"/>
    </source>
</evidence>
<feature type="transmembrane region" description="Helical" evidence="7">
    <location>
        <begin position="236"/>
        <end position="258"/>
    </location>
</feature>
<dbReference type="Pfam" id="PF00528">
    <property type="entry name" value="BPD_transp_1"/>
    <property type="match status" value="1"/>
</dbReference>
<gene>
    <name evidence="9" type="ORF">UFOPK3164_01788</name>
    <name evidence="10" type="ORF">UFOPK3427_01608</name>
    <name evidence="11" type="ORF">UFOPK4112_00334</name>
</gene>
<evidence type="ECO:0000256" key="1">
    <source>
        <dbReference type="ARBA" id="ARBA00004651"/>
    </source>
</evidence>
<evidence type="ECO:0000256" key="7">
    <source>
        <dbReference type="SAM" id="Phobius"/>
    </source>
</evidence>
<feature type="transmembrane region" description="Helical" evidence="7">
    <location>
        <begin position="12"/>
        <end position="30"/>
    </location>
</feature>
<protein>
    <submittedName>
        <fullName evidence="9">Unannotated protein</fullName>
    </submittedName>
</protein>
<comment type="subcellular location">
    <subcellularLocation>
        <location evidence="1">Cell membrane</location>
        <topology evidence="1">Multi-pass membrane protein</topology>
    </subcellularLocation>
</comment>
<dbReference type="GO" id="GO:0055085">
    <property type="term" value="P:transmembrane transport"/>
    <property type="evidence" value="ECO:0007669"/>
    <property type="project" value="InterPro"/>
</dbReference>
<keyword evidence="4 7" id="KW-0812">Transmembrane</keyword>
<keyword evidence="3" id="KW-1003">Cell membrane</keyword>
<feature type="transmembrane region" description="Helical" evidence="7">
    <location>
        <begin position="98"/>
        <end position="116"/>
    </location>
</feature>
<evidence type="ECO:0000313" key="11">
    <source>
        <dbReference type="EMBL" id="CAB5011448.1"/>
    </source>
</evidence>
<organism evidence="9">
    <name type="scientific">freshwater metagenome</name>
    <dbReference type="NCBI Taxonomy" id="449393"/>
    <lineage>
        <taxon>unclassified sequences</taxon>
        <taxon>metagenomes</taxon>
        <taxon>ecological metagenomes</taxon>
    </lineage>
</organism>
<sequence>MLGYLLRRLGQAIIVILGVTLIVFVLSQLIPGGQARAALGPKATQSQISHFNILNGFNQPLWVQYWHYILGLLRGDLGYSYRNNQGVTALIINRLPKTVVLVGVSTLLALVIAIPLGMAQAVRRNHVFDYSMTAVSFVLYAMPAFLIGELLILFFAFTLHWFPSQPPSDASAWAVFTNPRAFVLPVVALAALTVAGFSRYMRSSVLDTLTEDYIRTAKAKGGSPRRILYGHAFRNALLPILTLLGLTLPAIVGGALIVEDVFNYPGMGLLTVQSASNDDIPLVLGTTLIATIATVVGSLLADVLYAAADPRIRLGGDD</sequence>
<feature type="transmembrane region" description="Helical" evidence="7">
    <location>
        <begin position="280"/>
        <end position="305"/>
    </location>
</feature>
<evidence type="ECO:0000256" key="5">
    <source>
        <dbReference type="ARBA" id="ARBA00022989"/>
    </source>
</evidence>
<dbReference type="GO" id="GO:0005886">
    <property type="term" value="C:plasma membrane"/>
    <property type="evidence" value="ECO:0007669"/>
    <property type="project" value="UniProtKB-SubCell"/>
</dbReference>
<evidence type="ECO:0000256" key="2">
    <source>
        <dbReference type="ARBA" id="ARBA00022448"/>
    </source>
</evidence>
<dbReference type="AlphaFoldDB" id="A0A6J7AQW4"/>
<evidence type="ECO:0000256" key="3">
    <source>
        <dbReference type="ARBA" id="ARBA00022475"/>
    </source>
</evidence>
<dbReference type="EMBL" id="CAFABE010000156">
    <property type="protein sequence ID" value="CAB4834930.1"/>
    <property type="molecule type" value="Genomic_DNA"/>
</dbReference>
<dbReference type="InterPro" id="IPR045621">
    <property type="entry name" value="BPD_transp_1_N"/>
</dbReference>
<dbReference type="CDD" id="cd06261">
    <property type="entry name" value="TM_PBP2"/>
    <property type="match status" value="1"/>
</dbReference>